<dbReference type="EMBL" id="CAJJDM010000060">
    <property type="protein sequence ID" value="CAD8078113.1"/>
    <property type="molecule type" value="Genomic_DNA"/>
</dbReference>
<evidence type="ECO:0000313" key="2">
    <source>
        <dbReference type="EMBL" id="CAD8078113.1"/>
    </source>
</evidence>
<proteinExistence type="predicted"/>
<protein>
    <submittedName>
        <fullName evidence="2">Uncharacterized protein</fullName>
    </submittedName>
</protein>
<feature type="transmembrane region" description="Helical" evidence="1">
    <location>
        <begin position="110"/>
        <end position="132"/>
    </location>
</feature>
<name>A0A8S1MLH1_PARPR</name>
<keyword evidence="1" id="KW-0472">Membrane</keyword>
<dbReference type="OMA" id="CYDANQI"/>
<evidence type="ECO:0000313" key="3">
    <source>
        <dbReference type="Proteomes" id="UP000688137"/>
    </source>
</evidence>
<sequence length="234" mass="27956">MNDQNRIQFDQDQSSNDNLYNEEDSLYKKKYATFVRNSIIGIRPQQISSDVIANLEAQNLIQVKFKHQSILLDHWILLYEDQHFKIIYKSINQQSILLIYKQFLVQDLDIQIFLTNLIMSIIDSCSFFFFIGEMNQSQKLNKFVRKDTKVLKFYQLFQKLDQDNNNNIILEYQINCLSPQILLKKFIDNAFNEINSIDRLLIKYYNLIKNIKSDENNHQFDIIISDFMQELKAI</sequence>
<gene>
    <name evidence="2" type="ORF">PPRIM_AZ9-3.1.T0590171</name>
</gene>
<keyword evidence="1" id="KW-0812">Transmembrane</keyword>
<evidence type="ECO:0000256" key="1">
    <source>
        <dbReference type="SAM" id="Phobius"/>
    </source>
</evidence>
<dbReference type="AlphaFoldDB" id="A0A8S1MLH1"/>
<reference evidence="2" key="1">
    <citation type="submission" date="2021-01" db="EMBL/GenBank/DDBJ databases">
        <authorList>
            <consortium name="Genoscope - CEA"/>
            <person name="William W."/>
        </authorList>
    </citation>
    <scope>NUCLEOTIDE SEQUENCE</scope>
</reference>
<comment type="caution">
    <text evidence="2">The sequence shown here is derived from an EMBL/GenBank/DDBJ whole genome shotgun (WGS) entry which is preliminary data.</text>
</comment>
<keyword evidence="3" id="KW-1185">Reference proteome</keyword>
<organism evidence="2 3">
    <name type="scientific">Paramecium primaurelia</name>
    <dbReference type="NCBI Taxonomy" id="5886"/>
    <lineage>
        <taxon>Eukaryota</taxon>
        <taxon>Sar</taxon>
        <taxon>Alveolata</taxon>
        <taxon>Ciliophora</taxon>
        <taxon>Intramacronucleata</taxon>
        <taxon>Oligohymenophorea</taxon>
        <taxon>Peniculida</taxon>
        <taxon>Parameciidae</taxon>
        <taxon>Paramecium</taxon>
    </lineage>
</organism>
<accession>A0A8S1MLH1</accession>
<keyword evidence="1" id="KW-1133">Transmembrane helix</keyword>
<dbReference type="Proteomes" id="UP000688137">
    <property type="component" value="Unassembled WGS sequence"/>
</dbReference>